<name>A0A6A6THM9_9PLEO</name>
<evidence type="ECO:0000313" key="2">
    <source>
        <dbReference type="EMBL" id="KAF2658851.1"/>
    </source>
</evidence>
<evidence type="ECO:0000259" key="1">
    <source>
        <dbReference type="PROSITE" id="PS00028"/>
    </source>
</evidence>
<organism evidence="2 3">
    <name type="scientific">Lophiostoma macrostomum CBS 122681</name>
    <dbReference type="NCBI Taxonomy" id="1314788"/>
    <lineage>
        <taxon>Eukaryota</taxon>
        <taxon>Fungi</taxon>
        <taxon>Dikarya</taxon>
        <taxon>Ascomycota</taxon>
        <taxon>Pezizomycotina</taxon>
        <taxon>Dothideomycetes</taxon>
        <taxon>Pleosporomycetidae</taxon>
        <taxon>Pleosporales</taxon>
        <taxon>Lophiostomataceae</taxon>
        <taxon>Lophiostoma</taxon>
    </lineage>
</organism>
<dbReference type="InterPro" id="IPR013087">
    <property type="entry name" value="Znf_C2H2_type"/>
</dbReference>
<dbReference type="OrthoDB" id="5422613at2759"/>
<reference evidence="2" key="1">
    <citation type="journal article" date="2020" name="Stud. Mycol.">
        <title>101 Dothideomycetes genomes: a test case for predicting lifestyles and emergence of pathogens.</title>
        <authorList>
            <person name="Haridas S."/>
            <person name="Albert R."/>
            <person name="Binder M."/>
            <person name="Bloem J."/>
            <person name="Labutti K."/>
            <person name="Salamov A."/>
            <person name="Andreopoulos B."/>
            <person name="Baker S."/>
            <person name="Barry K."/>
            <person name="Bills G."/>
            <person name="Bluhm B."/>
            <person name="Cannon C."/>
            <person name="Castanera R."/>
            <person name="Culley D."/>
            <person name="Daum C."/>
            <person name="Ezra D."/>
            <person name="Gonzalez J."/>
            <person name="Henrissat B."/>
            <person name="Kuo A."/>
            <person name="Liang C."/>
            <person name="Lipzen A."/>
            <person name="Lutzoni F."/>
            <person name="Magnuson J."/>
            <person name="Mondo S."/>
            <person name="Nolan M."/>
            <person name="Ohm R."/>
            <person name="Pangilinan J."/>
            <person name="Park H.-J."/>
            <person name="Ramirez L."/>
            <person name="Alfaro M."/>
            <person name="Sun H."/>
            <person name="Tritt A."/>
            <person name="Yoshinaga Y."/>
            <person name="Zwiers L.-H."/>
            <person name="Turgeon B."/>
            <person name="Goodwin S."/>
            <person name="Spatafora J."/>
            <person name="Crous P."/>
            <person name="Grigoriev I."/>
        </authorList>
    </citation>
    <scope>NUCLEOTIDE SEQUENCE</scope>
    <source>
        <strain evidence="2">CBS 122681</strain>
    </source>
</reference>
<accession>A0A6A6THM9</accession>
<dbReference type="PANTHER" id="PTHR38167">
    <property type="entry name" value="C2H2-TYPE DOMAIN-CONTAINING PROTEIN"/>
    <property type="match status" value="1"/>
</dbReference>
<protein>
    <recommendedName>
        <fullName evidence="1">C2H2-type domain-containing protein</fullName>
    </recommendedName>
</protein>
<evidence type="ECO:0000313" key="3">
    <source>
        <dbReference type="Proteomes" id="UP000799324"/>
    </source>
</evidence>
<dbReference type="Proteomes" id="UP000799324">
    <property type="component" value="Unassembled WGS sequence"/>
</dbReference>
<keyword evidence="3" id="KW-1185">Reference proteome</keyword>
<gene>
    <name evidence="2" type="ORF">K491DRAFT_713104</name>
</gene>
<dbReference type="PROSITE" id="PS00028">
    <property type="entry name" value="ZINC_FINGER_C2H2_1"/>
    <property type="match status" value="1"/>
</dbReference>
<feature type="domain" description="C2H2-type" evidence="1">
    <location>
        <begin position="80"/>
        <end position="101"/>
    </location>
</feature>
<sequence>MSDKELLLDVIEFATTDRLRSTLRSICLKSDDAYALVCDELLAPANTQKTADEKRQSGSSNGPVSKRKLDEYICPRFAVCEQCEREFDVLTDNGPHACRWHEGELEIDLDHKTWDDWDEDVHGDMDDDASRSEYPEGFVWECCGKRGGWKNDECKSGPHKAEDYKKFKVSN</sequence>
<dbReference type="EMBL" id="MU004311">
    <property type="protein sequence ID" value="KAF2658851.1"/>
    <property type="molecule type" value="Genomic_DNA"/>
</dbReference>
<proteinExistence type="predicted"/>
<dbReference type="PANTHER" id="PTHR38167:SF1">
    <property type="entry name" value="C2H2-TYPE DOMAIN-CONTAINING PROTEIN"/>
    <property type="match status" value="1"/>
</dbReference>
<dbReference type="AlphaFoldDB" id="A0A6A6THM9"/>